<accession>A0A382THN1</accession>
<sequence>MTKLDAENALYAKEAWHRLGTVGEIDPFAAINAFDWCEVERSPIFVQHSEGVAFSTMNGEYYELEGRQVLKMKRHPYAYAEVSDRYQIVQHRFMIDDLTGILLDTGLVEEIASVGTYDNGAVGYVSLKFKDGIEIPGWSRVESMFNIGNGHDKNIPLIATQSGHAVVCSNTFKWNILDKEAIFKFKKIGDPQGMMEEAIRALCDGYERNVEYRKTIERMANQEFVDEQWDELVVQLIGPKPEDTTFNPWDHPLWIAGKS</sequence>
<dbReference type="Pfam" id="PF06067">
    <property type="entry name" value="DUF932"/>
    <property type="match status" value="1"/>
</dbReference>
<dbReference type="AlphaFoldDB" id="A0A382THN1"/>
<gene>
    <name evidence="1" type="ORF">METZ01_LOCUS374474</name>
</gene>
<evidence type="ECO:0008006" key="2">
    <source>
        <dbReference type="Google" id="ProtNLM"/>
    </source>
</evidence>
<evidence type="ECO:0000313" key="1">
    <source>
        <dbReference type="EMBL" id="SVD21620.1"/>
    </source>
</evidence>
<reference evidence="1" key="1">
    <citation type="submission" date="2018-05" db="EMBL/GenBank/DDBJ databases">
        <authorList>
            <person name="Lanie J.A."/>
            <person name="Ng W.-L."/>
            <person name="Kazmierczak K.M."/>
            <person name="Andrzejewski T.M."/>
            <person name="Davidsen T.M."/>
            <person name="Wayne K.J."/>
            <person name="Tettelin H."/>
            <person name="Glass J.I."/>
            <person name="Rusch D."/>
            <person name="Podicherti R."/>
            <person name="Tsui H.-C.T."/>
            <person name="Winkler M.E."/>
        </authorList>
    </citation>
    <scope>NUCLEOTIDE SEQUENCE</scope>
</reference>
<proteinExistence type="predicted"/>
<protein>
    <recommendedName>
        <fullName evidence="2">DUF932 domain-containing protein</fullName>
    </recommendedName>
</protein>
<organism evidence="1">
    <name type="scientific">marine metagenome</name>
    <dbReference type="NCBI Taxonomy" id="408172"/>
    <lineage>
        <taxon>unclassified sequences</taxon>
        <taxon>metagenomes</taxon>
        <taxon>ecological metagenomes</taxon>
    </lineage>
</organism>
<name>A0A382THN1_9ZZZZ</name>
<dbReference type="InterPro" id="IPR026325">
    <property type="entry name" value="DUF932"/>
</dbReference>
<dbReference type="EMBL" id="UINC01136704">
    <property type="protein sequence ID" value="SVD21620.1"/>
    <property type="molecule type" value="Genomic_DNA"/>
</dbReference>
<feature type="non-terminal residue" evidence="1">
    <location>
        <position position="259"/>
    </location>
</feature>